<evidence type="ECO:0000313" key="1">
    <source>
        <dbReference type="EMBL" id="PSR54608.1"/>
    </source>
</evidence>
<protein>
    <recommendedName>
        <fullName evidence="3">Apea-like HEPN domain-containing protein</fullName>
    </recommendedName>
</protein>
<dbReference type="Proteomes" id="UP000240357">
    <property type="component" value="Unassembled WGS sequence"/>
</dbReference>
<sequence>MKAKLKLENKINIAILLEKLNEISTLNENNTVAFDAFEYEKLEWVFLALLEFQGVYSIEAKKNILQNTFRQLVLKKRFDKEIFYEILSNQIQKHNKQPEKHYYLLTSLSVKELPIRKLTVDNSQIIITGKNFPKKFRSHRNNIRKTHNDNDNYIKIVVATKGRDFKDAYEKAYRSLEVFRALLCLILNSNLELRFGSHSANPINKVRQGEFSTLHLENGFCADSSNYWFESNYKVVKTLELNAEKRIKLKTNIKWLIKRYNLCIEKHKNTLSKALNIYVSAFDESNKYICFLGAWTALETILKADQNELLIKRCTAMYSEEHKQVQKQILEGLRIYRNEFVHEGNNGLDPFVACFFIQEFIYNLIIRFNFKFAGFFNTIDEATMFLDSYNFNLKELKIRKKNIDKAINLKEKNMKS</sequence>
<dbReference type="EMBL" id="PYFT01000001">
    <property type="protein sequence ID" value="PSR54608.1"/>
    <property type="molecule type" value="Genomic_DNA"/>
</dbReference>
<evidence type="ECO:0000313" key="2">
    <source>
        <dbReference type="Proteomes" id="UP000240357"/>
    </source>
</evidence>
<gene>
    <name evidence="1" type="ORF">AHMF7605_14375</name>
</gene>
<dbReference type="OrthoDB" id="1491948at2"/>
<keyword evidence="2" id="KW-1185">Reference proteome</keyword>
<evidence type="ECO:0008006" key="3">
    <source>
        <dbReference type="Google" id="ProtNLM"/>
    </source>
</evidence>
<accession>A0A2T2YGL0</accession>
<name>A0A2T2YGL0_9BACT</name>
<proteinExistence type="predicted"/>
<comment type="caution">
    <text evidence="1">The sequence shown here is derived from an EMBL/GenBank/DDBJ whole genome shotgun (WGS) entry which is preliminary data.</text>
</comment>
<reference evidence="1 2" key="1">
    <citation type="submission" date="2018-03" db="EMBL/GenBank/DDBJ databases">
        <title>Adhaeribacter sp. HMF7605 Genome sequencing and assembly.</title>
        <authorList>
            <person name="Kang H."/>
            <person name="Kang J."/>
            <person name="Cha I."/>
            <person name="Kim H."/>
            <person name="Joh K."/>
        </authorList>
    </citation>
    <scope>NUCLEOTIDE SEQUENCE [LARGE SCALE GENOMIC DNA]</scope>
    <source>
        <strain evidence="1 2">HMF7605</strain>
    </source>
</reference>
<dbReference type="AlphaFoldDB" id="A0A2T2YGL0"/>
<organism evidence="1 2">
    <name type="scientific">Adhaeribacter arboris</name>
    <dbReference type="NCBI Taxonomy" id="2072846"/>
    <lineage>
        <taxon>Bacteria</taxon>
        <taxon>Pseudomonadati</taxon>
        <taxon>Bacteroidota</taxon>
        <taxon>Cytophagia</taxon>
        <taxon>Cytophagales</taxon>
        <taxon>Hymenobacteraceae</taxon>
        <taxon>Adhaeribacter</taxon>
    </lineage>
</organism>
<dbReference type="RefSeq" id="WP_106930424.1">
    <property type="nucleotide sequence ID" value="NZ_PYFT01000001.1"/>
</dbReference>